<dbReference type="AlphaFoldDB" id="A0A8H7N8W7"/>
<feature type="binding site" evidence="9">
    <location>
        <begin position="435"/>
        <end position="437"/>
    </location>
    <ligand>
        <name>FAD</name>
        <dbReference type="ChEBI" id="CHEBI:57692"/>
    </ligand>
</feature>
<dbReference type="PANTHER" id="PTHR48467">
    <property type="entry name" value="GLUTAMATE SYNTHASE 1 [NADH], CHLOROPLASTIC-LIKE"/>
    <property type="match status" value="1"/>
</dbReference>
<dbReference type="InterPro" id="IPR021163">
    <property type="entry name" value="Ferredox_Rdtase_adrenod"/>
</dbReference>
<comment type="similarity">
    <text evidence="2 8">Belongs to the ferredoxin--NADP reductase type 1 family.</text>
</comment>
<feature type="binding site" evidence="10">
    <location>
        <begin position="246"/>
        <end position="247"/>
    </location>
    <ligand>
        <name>NADP(+)</name>
        <dbReference type="ChEBI" id="CHEBI:58349"/>
    </ligand>
</feature>
<dbReference type="InterPro" id="IPR055275">
    <property type="entry name" value="Ferredox_Rdtase"/>
</dbReference>
<feature type="binding site" evidence="10">
    <location>
        <position position="258"/>
    </location>
    <ligand>
        <name>NADP(+)</name>
        <dbReference type="ChEBI" id="CHEBI:58349"/>
    </ligand>
</feature>
<keyword evidence="3 8" id="KW-0285">Flavoprotein</keyword>
<comment type="catalytic activity">
    <reaction evidence="7 8">
        <text>2 reduced [adrenodoxin] + NADP(+) + H(+) = 2 oxidized [adrenodoxin] + NADPH</text>
        <dbReference type="Rhea" id="RHEA:42312"/>
        <dbReference type="Rhea" id="RHEA-COMP:9998"/>
        <dbReference type="Rhea" id="RHEA-COMP:9999"/>
        <dbReference type="ChEBI" id="CHEBI:15378"/>
        <dbReference type="ChEBI" id="CHEBI:33737"/>
        <dbReference type="ChEBI" id="CHEBI:33738"/>
        <dbReference type="ChEBI" id="CHEBI:57783"/>
        <dbReference type="ChEBI" id="CHEBI:58349"/>
        <dbReference type="EC" id="1.18.1.6"/>
    </reaction>
</comment>
<feature type="binding site" evidence="9">
    <location>
        <position position="77"/>
    </location>
    <ligand>
        <name>FAD</name>
        <dbReference type="ChEBI" id="CHEBI:57692"/>
    </ligand>
</feature>
<dbReference type="Gene3D" id="3.40.50.720">
    <property type="entry name" value="NAD(P)-binding Rossmann-like Domain"/>
    <property type="match status" value="1"/>
</dbReference>
<keyword evidence="4 8" id="KW-0274">FAD</keyword>
<keyword evidence="5 8" id="KW-0521">NADP</keyword>
<organism evidence="12 13">
    <name type="scientific">Bionectria ochroleuca</name>
    <name type="common">Gliocladium roseum</name>
    <dbReference type="NCBI Taxonomy" id="29856"/>
    <lineage>
        <taxon>Eukaryota</taxon>
        <taxon>Fungi</taxon>
        <taxon>Dikarya</taxon>
        <taxon>Ascomycota</taxon>
        <taxon>Pezizomycotina</taxon>
        <taxon>Sordariomycetes</taxon>
        <taxon>Hypocreomycetidae</taxon>
        <taxon>Hypocreales</taxon>
        <taxon>Bionectriaceae</taxon>
        <taxon>Clonostachys</taxon>
    </lineage>
</organism>
<dbReference type="PRINTS" id="PR00419">
    <property type="entry name" value="ADXRDTASE"/>
</dbReference>
<dbReference type="PANTHER" id="PTHR48467:SF1">
    <property type="entry name" value="GLUTAMATE SYNTHASE 1 [NADH], CHLOROPLASTIC-LIKE"/>
    <property type="match status" value="1"/>
</dbReference>
<keyword evidence="6 8" id="KW-0560">Oxidoreductase</keyword>
<dbReference type="GO" id="GO:0005739">
    <property type="term" value="C:mitochondrion"/>
    <property type="evidence" value="ECO:0007669"/>
    <property type="project" value="UniProtKB-SubCell"/>
</dbReference>
<feature type="binding site" evidence="9">
    <location>
        <position position="85"/>
    </location>
    <ligand>
        <name>FAD</name>
        <dbReference type="ChEBI" id="CHEBI:57692"/>
    </ligand>
</feature>
<reference evidence="12" key="1">
    <citation type="submission" date="2020-10" db="EMBL/GenBank/DDBJ databases">
        <title>High-Quality Genome Resource of Clonostachys rosea strain S41 by Oxford Nanopore Long-Read Sequencing.</title>
        <authorList>
            <person name="Wang H."/>
        </authorList>
    </citation>
    <scope>NUCLEOTIDE SEQUENCE</scope>
    <source>
        <strain evidence="12">S41</strain>
    </source>
</reference>
<dbReference type="Pfam" id="PF07992">
    <property type="entry name" value="Pyr_redox_2"/>
    <property type="match status" value="1"/>
</dbReference>
<keyword evidence="8" id="KW-0496">Mitochondrion</keyword>
<feature type="binding site" evidence="9">
    <location>
        <position position="56"/>
    </location>
    <ligand>
        <name>FAD</name>
        <dbReference type="ChEBI" id="CHEBI:57692"/>
    </ligand>
</feature>
<name>A0A8H7N8W7_BIOOC</name>
<sequence>MSLLAGSRTSWRVRHWKPIVPRGHERCKYLSTASQALRNPDASSPFRMAVVGSGPAGFYTASRVLSKLPQAKIDMYEALPVPFGLVRHGVAPDHPEVKNCQDRFDEIASSPNFTFVGNVTVGDSNLSSRHCTVELQSLMRHYDSILLAYGAAEDKKLGIFGESTLSGIYSAREFVGWYNGLPDCANLHPDLTRGEDAVIIGQGNVALDVARMLLEDIDTLKKTDITEHALSRLAESRVKRVHIVGRRGPMQAAFTIKEARELMKLPDVAFHPVNRTLVPQDLKSLPRASKRLMEVLLKGTPDADPLKSSKSWSLDSCLSPKHFLARSDSPDCVASTEFDVTTLADPFDPKSRAEKTGEAIILPSDIVLRSVGYKSVPLPGFVEAGIQFDERRGIVCNDGFGRVTRLVSDSDASCKARQQVPGLYCAGWLKRGPTGVIASTMQDAFTTGDAIAQDWLSGASFLGSHKELSQAHGWEGVKEELGLDQARRVVTWDQWKMIDTVERSRGEAKGKEREKFTNVADMLAVLG</sequence>
<evidence type="ECO:0000313" key="13">
    <source>
        <dbReference type="Proteomes" id="UP000616885"/>
    </source>
</evidence>
<dbReference type="EMBL" id="JADCTT010000005">
    <property type="protein sequence ID" value="KAF9751320.1"/>
    <property type="molecule type" value="Genomic_DNA"/>
</dbReference>
<feature type="binding site" evidence="9">
    <location>
        <position position="121"/>
    </location>
    <ligand>
        <name>FAD</name>
        <dbReference type="ChEBI" id="CHEBI:57692"/>
    </ligand>
</feature>
<dbReference type="EC" id="1.18.1.6" evidence="8"/>
<evidence type="ECO:0000313" key="12">
    <source>
        <dbReference type="EMBL" id="KAF9751320.1"/>
    </source>
</evidence>
<comment type="subcellular location">
    <subcellularLocation>
        <location evidence="8">Mitochondrion</location>
    </subcellularLocation>
</comment>
<feature type="binding site" evidence="10">
    <location>
        <begin position="202"/>
        <end position="205"/>
    </location>
    <ligand>
        <name>NADP(+)</name>
        <dbReference type="ChEBI" id="CHEBI:58349"/>
    </ligand>
</feature>
<dbReference type="InterPro" id="IPR023753">
    <property type="entry name" value="FAD/NAD-binding_dom"/>
</dbReference>
<evidence type="ECO:0000256" key="6">
    <source>
        <dbReference type="ARBA" id="ARBA00023002"/>
    </source>
</evidence>
<evidence type="ECO:0000256" key="1">
    <source>
        <dbReference type="ARBA" id="ARBA00001974"/>
    </source>
</evidence>
<feature type="binding site" evidence="10">
    <location>
        <position position="435"/>
    </location>
    <ligand>
        <name>NADP(+)</name>
        <dbReference type="ChEBI" id="CHEBI:58349"/>
    </ligand>
</feature>
<dbReference type="SUPFAM" id="SSF51971">
    <property type="entry name" value="Nucleotide-binding domain"/>
    <property type="match status" value="1"/>
</dbReference>
<feature type="domain" description="FAD/NAD(P)-binding" evidence="11">
    <location>
        <begin position="47"/>
        <end position="213"/>
    </location>
</feature>
<proteinExistence type="inferred from homology"/>
<evidence type="ECO:0000256" key="2">
    <source>
        <dbReference type="ARBA" id="ARBA00008312"/>
    </source>
</evidence>
<accession>A0A8H7N8W7</accession>
<comment type="caution">
    <text evidence="12">The sequence shown here is derived from an EMBL/GenBank/DDBJ whole genome shotgun (WGS) entry which is preliminary data.</text>
</comment>
<dbReference type="PIRSF" id="PIRSF000362">
    <property type="entry name" value="FNR"/>
    <property type="match status" value="1"/>
</dbReference>
<feature type="binding site" evidence="9">
    <location>
        <position position="428"/>
    </location>
    <ligand>
        <name>FAD</name>
        <dbReference type="ChEBI" id="CHEBI:57692"/>
    </ligand>
</feature>
<evidence type="ECO:0000256" key="5">
    <source>
        <dbReference type="ARBA" id="ARBA00022857"/>
    </source>
</evidence>
<dbReference type="InterPro" id="IPR036188">
    <property type="entry name" value="FAD/NAD-bd_sf"/>
</dbReference>
<evidence type="ECO:0000256" key="10">
    <source>
        <dbReference type="PIRSR" id="PIRSR000362-2"/>
    </source>
</evidence>
<evidence type="ECO:0000256" key="3">
    <source>
        <dbReference type="ARBA" id="ARBA00022630"/>
    </source>
</evidence>
<evidence type="ECO:0000256" key="4">
    <source>
        <dbReference type="ARBA" id="ARBA00022827"/>
    </source>
</evidence>
<protein>
    <recommendedName>
        <fullName evidence="8">NADPH:adrenodoxin oxidoreductase, mitochondrial</fullName>
        <ecNumber evidence="8">1.18.1.6</ecNumber>
    </recommendedName>
</protein>
<dbReference type="GO" id="GO:0016491">
    <property type="term" value="F:oxidoreductase activity"/>
    <property type="evidence" value="ECO:0007669"/>
    <property type="project" value="UniProtKB-KW"/>
</dbReference>
<evidence type="ECO:0000256" key="7">
    <source>
        <dbReference type="ARBA" id="ARBA00048933"/>
    </source>
</evidence>
<evidence type="ECO:0000256" key="9">
    <source>
        <dbReference type="PIRSR" id="PIRSR000362-1"/>
    </source>
</evidence>
<evidence type="ECO:0000256" key="8">
    <source>
        <dbReference type="PIRNR" id="PIRNR000362"/>
    </source>
</evidence>
<evidence type="ECO:0000259" key="11">
    <source>
        <dbReference type="Pfam" id="PF07992"/>
    </source>
</evidence>
<dbReference type="Proteomes" id="UP000616885">
    <property type="component" value="Unassembled WGS sequence"/>
</dbReference>
<gene>
    <name evidence="12" type="ORF">IM811_013114</name>
</gene>
<dbReference type="Gene3D" id="3.50.50.60">
    <property type="entry name" value="FAD/NAD(P)-binding domain"/>
    <property type="match status" value="1"/>
</dbReference>
<comment type="cofactor">
    <cofactor evidence="1 8 9">
        <name>FAD</name>
        <dbReference type="ChEBI" id="CHEBI:57692"/>
    </cofactor>
</comment>